<comment type="caution">
    <text evidence="2">The sequence shown here is derived from an EMBL/GenBank/DDBJ whole genome shotgun (WGS) entry which is preliminary data.</text>
</comment>
<proteinExistence type="predicted"/>
<accession>A0A369WXH2</accession>
<protein>
    <submittedName>
        <fullName evidence="2">ABC transporter substrate-binding protein</fullName>
    </submittedName>
</protein>
<dbReference type="InterPro" id="IPR015168">
    <property type="entry name" value="SsuA/THI5"/>
</dbReference>
<dbReference type="Proteomes" id="UP000253769">
    <property type="component" value="Unassembled WGS sequence"/>
</dbReference>
<keyword evidence="3" id="KW-1185">Reference proteome</keyword>
<evidence type="ECO:0000259" key="1">
    <source>
        <dbReference type="Pfam" id="PF09084"/>
    </source>
</evidence>
<sequence>MQTAAKVLLPSRSLLMLVIALWLSWPSTATADRASIRVAALKFGTLNWELNTIKEQGLDQAQGFDLHVIPLAGLSATRTALLSGSADVIVADWIWVNRQRQQGQALQFMPFSTAIGKVVLARDSAIRSLEDLRGKRLGIAGGAASKGWLLLQARAQQLGVDLKVETEQQFGAPPLLNAALEQGRIDAIVTFWHYAARFEAKGYPILTDLKSISAELGLRTDLPMLGFVFKQAWAEQYPQLVAGLHRASTDAKTYLQQQQAGWRSLRPMMKAGDDQVFEQLRLGYLAGIPGPIKTEQVDDAARMFALLYQVGGERLMGRAEHFDRAGFWGVDGDR</sequence>
<dbReference type="Pfam" id="PF09084">
    <property type="entry name" value="NMT1"/>
    <property type="match status" value="1"/>
</dbReference>
<dbReference type="Gene3D" id="3.40.190.10">
    <property type="entry name" value="Periplasmic binding protein-like II"/>
    <property type="match status" value="2"/>
</dbReference>
<name>A0A369WXH2_9GAMM</name>
<dbReference type="SUPFAM" id="SSF53850">
    <property type="entry name" value="Periplasmic binding protein-like II"/>
    <property type="match status" value="1"/>
</dbReference>
<organism evidence="2 3">
    <name type="scientific">Motiliproteus coralliicola</name>
    <dbReference type="NCBI Taxonomy" id="2283196"/>
    <lineage>
        <taxon>Bacteria</taxon>
        <taxon>Pseudomonadati</taxon>
        <taxon>Pseudomonadota</taxon>
        <taxon>Gammaproteobacteria</taxon>
        <taxon>Oceanospirillales</taxon>
        <taxon>Oceanospirillaceae</taxon>
        <taxon>Motiliproteus</taxon>
    </lineage>
</organism>
<gene>
    <name evidence="2" type="ORF">DV711_06625</name>
</gene>
<dbReference type="OrthoDB" id="5621714at2"/>
<dbReference type="RefSeq" id="WP_114694821.1">
    <property type="nucleotide sequence ID" value="NZ_QQOH01000001.1"/>
</dbReference>
<dbReference type="PANTHER" id="PTHR30024">
    <property type="entry name" value="ALIPHATIC SULFONATES-BINDING PROTEIN-RELATED"/>
    <property type="match status" value="1"/>
</dbReference>
<evidence type="ECO:0000313" key="2">
    <source>
        <dbReference type="EMBL" id="RDE25224.1"/>
    </source>
</evidence>
<dbReference type="PANTHER" id="PTHR30024:SF48">
    <property type="entry name" value="ABC TRANSPORTER SUBSTRATE-BINDING PROTEIN"/>
    <property type="match status" value="1"/>
</dbReference>
<reference evidence="2 3" key="1">
    <citation type="submission" date="2018-07" db="EMBL/GenBank/DDBJ databases">
        <title>Motiliproteus coralliicola sp. nov., a bacterium isolated from Coral.</title>
        <authorList>
            <person name="Wang G."/>
        </authorList>
    </citation>
    <scope>NUCLEOTIDE SEQUENCE [LARGE SCALE GENOMIC DNA]</scope>
    <source>
        <strain evidence="2 3">C34</strain>
    </source>
</reference>
<dbReference type="AlphaFoldDB" id="A0A369WXH2"/>
<dbReference type="EMBL" id="QQOH01000001">
    <property type="protein sequence ID" value="RDE25224.1"/>
    <property type="molecule type" value="Genomic_DNA"/>
</dbReference>
<evidence type="ECO:0000313" key="3">
    <source>
        <dbReference type="Proteomes" id="UP000253769"/>
    </source>
</evidence>
<feature type="domain" description="SsuA/THI5-like" evidence="1">
    <location>
        <begin position="55"/>
        <end position="258"/>
    </location>
</feature>